<keyword evidence="14" id="KW-0464">Manganese</keyword>
<evidence type="ECO:0000256" key="11">
    <source>
        <dbReference type="ARBA" id="ARBA00022842"/>
    </source>
</evidence>
<feature type="compositionally biased region" description="Basic and acidic residues" evidence="17">
    <location>
        <begin position="24"/>
        <end position="36"/>
    </location>
</feature>
<organism evidence="20 21">
    <name type="scientific">Candidatus Naiadarchaeum limnaeum</name>
    <dbReference type="NCBI Taxonomy" id="2756139"/>
    <lineage>
        <taxon>Archaea</taxon>
        <taxon>Candidatus Undinarchaeota</taxon>
        <taxon>Candidatus Undinarchaeia</taxon>
        <taxon>Candidatus Naiadarchaeales</taxon>
        <taxon>Candidatus Naiadarchaeaceae</taxon>
        <taxon>Candidatus Naiadarchaeum</taxon>
    </lineage>
</organism>
<evidence type="ECO:0000256" key="9">
    <source>
        <dbReference type="ARBA" id="ARBA00022692"/>
    </source>
</evidence>
<keyword evidence="10" id="KW-0479">Metal-binding</keyword>
<feature type="transmembrane region" description="Helical" evidence="18">
    <location>
        <begin position="60"/>
        <end position="80"/>
    </location>
</feature>
<dbReference type="GO" id="GO:0046872">
    <property type="term" value="F:metal ion binding"/>
    <property type="evidence" value="ECO:0007669"/>
    <property type="project" value="UniProtKB-KW"/>
</dbReference>
<keyword evidence="9 18" id="KW-0812">Transmembrane</keyword>
<feature type="transmembrane region" description="Helical" evidence="18">
    <location>
        <begin position="194"/>
        <end position="211"/>
    </location>
</feature>
<dbReference type="AlphaFoldDB" id="A0A832X6A0"/>
<evidence type="ECO:0000256" key="6">
    <source>
        <dbReference type="ARBA" id="ARBA00012602"/>
    </source>
</evidence>
<evidence type="ECO:0000256" key="15">
    <source>
        <dbReference type="ARBA" id="ARBA00030679"/>
    </source>
</evidence>
<evidence type="ECO:0000256" key="17">
    <source>
        <dbReference type="SAM" id="MobiDB-lite"/>
    </source>
</evidence>
<evidence type="ECO:0000256" key="12">
    <source>
        <dbReference type="ARBA" id="ARBA00022989"/>
    </source>
</evidence>
<feature type="transmembrane region" description="Helical" evidence="18">
    <location>
        <begin position="268"/>
        <end position="286"/>
    </location>
</feature>
<keyword evidence="8" id="KW-0808">Transferase</keyword>
<gene>
    <name evidence="20" type="ORF">H1016_04020</name>
</gene>
<feature type="transmembrane region" description="Helical" evidence="18">
    <location>
        <begin position="327"/>
        <end position="350"/>
    </location>
</feature>
<comment type="pathway">
    <text evidence="4">Protein modification; protein glycosylation.</text>
</comment>
<dbReference type="PANTHER" id="PTHR13872:SF1">
    <property type="entry name" value="DOLICHYL-DIPHOSPHOOLIGOSACCHARIDE--PROTEIN GLYCOSYLTRANSFERASE SUBUNIT STT3B"/>
    <property type="match status" value="1"/>
</dbReference>
<feature type="transmembrane region" description="Helical" evidence="18">
    <location>
        <begin position="467"/>
        <end position="490"/>
    </location>
</feature>
<evidence type="ECO:0000256" key="13">
    <source>
        <dbReference type="ARBA" id="ARBA00023136"/>
    </source>
</evidence>
<feature type="transmembrane region" description="Helical" evidence="18">
    <location>
        <begin position="523"/>
        <end position="542"/>
    </location>
</feature>
<feature type="domain" description="Oligosaccharyl transferase STT3 N-terminal" evidence="19">
    <location>
        <begin position="96"/>
        <end position="311"/>
    </location>
</feature>
<comment type="subcellular location">
    <subcellularLocation>
        <location evidence="3">Endomembrane system</location>
        <topology evidence="3">Multi-pass membrane protein</topology>
    </subcellularLocation>
</comment>
<feature type="compositionally biased region" description="Basic and acidic residues" evidence="17">
    <location>
        <begin position="1"/>
        <end position="15"/>
    </location>
</feature>
<evidence type="ECO:0000256" key="4">
    <source>
        <dbReference type="ARBA" id="ARBA00004922"/>
    </source>
</evidence>
<evidence type="ECO:0000256" key="18">
    <source>
        <dbReference type="SAM" id="Phobius"/>
    </source>
</evidence>
<evidence type="ECO:0000256" key="1">
    <source>
        <dbReference type="ARBA" id="ARBA00001936"/>
    </source>
</evidence>
<evidence type="ECO:0000256" key="16">
    <source>
        <dbReference type="ARBA" id="ARBA00034066"/>
    </source>
</evidence>
<evidence type="ECO:0000256" key="14">
    <source>
        <dbReference type="ARBA" id="ARBA00023211"/>
    </source>
</evidence>
<dbReference type="EMBL" id="DVAB01000033">
    <property type="protein sequence ID" value="HIK00680.1"/>
    <property type="molecule type" value="Genomic_DNA"/>
</dbReference>
<proteinExistence type="inferred from homology"/>
<evidence type="ECO:0000256" key="2">
    <source>
        <dbReference type="ARBA" id="ARBA00001946"/>
    </source>
</evidence>
<keyword evidence="12 18" id="KW-1133">Transmembrane helix</keyword>
<dbReference type="GO" id="GO:0016020">
    <property type="term" value="C:membrane"/>
    <property type="evidence" value="ECO:0007669"/>
    <property type="project" value="InterPro"/>
</dbReference>
<evidence type="ECO:0000256" key="8">
    <source>
        <dbReference type="ARBA" id="ARBA00022679"/>
    </source>
</evidence>
<comment type="similarity">
    <text evidence="5">Belongs to the STT3 family.</text>
</comment>
<evidence type="ECO:0000256" key="5">
    <source>
        <dbReference type="ARBA" id="ARBA00010810"/>
    </source>
</evidence>
<feature type="transmembrane region" description="Helical" evidence="18">
    <location>
        <begin position="245"/>
        <end position="262"/>
    </location>
</feature>
<feature type="transmembrane region" description="Helical" evidence="18">
    <location>
        <begin position="223"/>
        <end position="240"/>
    </location>
</feature>
<dbReference type="Proteomes" id="UP000646946">
    <property type="component" value="Unassembled WGS sequence"/>
</dbReference>
<feature type="transmembrane region" description="Helical" evidence="18">
    <location>
        <begin position="496"/>
        <end position="516"/>
    </location>
</feature>
<sequence>MSEHEGESKREKDEPFIILGGSAKEGKEEKKESHKKSDSEEYVIDLSLTKKLFEGKHKKLFWKVAVYVLLLIILLLAAQLRLIPIDTYPEGAPLASADPWWQYRHAREIYEQGYPGTDIKIVDGKPLYWDYLHDAPTGGPAPKEFYIYFVGYSYRYIGQYFFPTLLEYIKFTPILFAVLATLSMFLLVRELFGAKSALMAAFLFGISAPFLQRTVVGHADTDAIIGFFTLFTLFLFFRAWKKKSFLWAGAAGISLGLFGFTWPGGYTATAIILVLGAFIYYALRLLETTLFSEGPLSEIKWYYLTLIFVTVFAELILFMKVGLTRVLLYGGAFLFIISAIIPLVILLVKGRSKFRELLIEEWRGFAVLAIFLGIGLVMVAIIISPLHANLLRSFEGFLQLRSIQRAALVPGGDVIRNVLLTVAEFNPTDPRIITFSTHIAVYILAAFSLFALPIWLYKNIKGEKSHFAMYVVPFILLWVGSTYFASLNAVRFIENFSMPMVILASVLIGTGDYLSVFNLKKSWHTISTVVLAILVIFVLVGVPNISPVKGANQIGAPYVQGAIGLAERAGGGEAPNWLDFFKWARENTPKGTIFASWWDPGHAFTALAERPTVADGSQNHNHVHDLALMFTLNNSGDVDLALKLMEKYNISYFYTSSDLIGKYGAISFLGTGKAENYEMLAVDKTQVAQSGGGDLLIPYPFDIQTESGKVPTVIILNLKNNGTDADVVWRIADSPARKIARFYFNTPDGKLQYRESNLTNETIDMMFYVLPGYGNAYFLQKHIETNLLTRLHIFEGRGLEDYFEKVKDFGGEIKVFKVKYDKLK</sequence>
<evidence type="ECO:0000256" key="7">
    <source>
        <dbReference type="ARBA" id="ARBA00022676"/>
    </source>
</evidence>
<dbReference type="Gene3D" id="3.40.50.12610">
    <property type="match status" value="1"/>
</dbReference>
<keyword evidence="13 18" id="KW-0472">Membrane</keyword>
<evidence type="ECO:0000313" key="20">
    <source>
        <dbReference type="EMBL" id="HIK00680.1"/>
    </source>
</evidence>
<evidence type="ECO:0000256" key="3">
    <source>
        <dbReference type="ARBA" id="ARBA00004127"/>
    </source>
</evidence>
<dbReference type="InterPro" id="IPR003674">
    <property type="entry name" value="Oligo_trans_STT3"/>
</dbReference>
<keyword evidence="21" id="KW-1185">Reference proteome</keyword>
<feature type="transmembrane region" description="Helical" evidence="18">
    <location>
        <begin position="432"/>
        <end position="455"/>
    </location>
</feature>
<name>A0A832X6A0_9ARCH</name>
<dbReference type="UniPathway" id="UPA00378"/>
<comment type="cofactor">
    <cofactor evidence="2">
        <name>Mg(2+)</name>
        <dbReference type="ChEBI" id="CHEBI:18420"/>
    </cofactor>
</comment>
<accession>A0A832X6A0</accession>
<keyword evidence="11" id="KW-0460">Magnesium</keyword>
<evidence type="ECO:0000259" key="19">
    <source>
        <dbReference type="Pfam" id="PF02516"/>
    </source>
</evidence>
<protein>
    <recommendedName>
        <fullName evidence="6">dolichyl-phosphooligosaccharide-protein glycotransferase</fullName>
        <ecNumber evidence="6">2.4.99.21</ecNumber>
    </recommendedName>
    <alternativeName>
        <fullName evidence="15">Oligosaccharyl transferase</fullName>
    </alternativeName>
</protein>
<dbReference type="Pfam" id="PF02516">
    <property type="entry name" value="STT3"/>
    <property type="match status" value="1"/>
</dbReference>
<dbReference type="GO" id="GO:0004576">
    <property type="term" value="F:oligosaccharyl transferase activity"/>
    <property type="evidence" value="ECO:0007669"/>
    <property type="project" value="InterPro"/>
</dbReference>
<comment type="catalytic activity">
    <reaction evidence="16">
        <text>an archaeal dolichyl phosphooligosaccharide + [protein]-L-asparagine = an archaeal dolichyl phosphate + a glycoprotein with the oligosaccharide chain attached by N-beta-D-glycosyl linkage to a protein L-asparagine.</text>
        <dbReference type="EC" id="2.4.99.21"/>
    </reaction>
</comment>
<feature type="transmembrane region" description="Helical" evidence="18">
    <location>
        <begin position="362"/>
        <end position="383"/>
    </location>
</feature>
<feature type="region of interest" description="Disordered" evidence="17">
    <location>
        <begin position="1"/>
        <end position="36"/>
    </location>
</feature>
<evidence type="ECO:0000313" key="21">
    <source>
        <dbReference type="Proteomes" id="UP000646946"/>
    </source>
</evidence>
<evidence type="ECO:0000256" key="10">
    <source>
        <dbReference type="ARBA" id="ARBA00022723"/>
    </source>
</evidence>
<dbReference type="InterPro" id="IPR048307">
    <property type="entry name" value="STT3_N"/>
</dbReference>
<comment type="cofactor">
    <cofactor evidence="1">
        <name>Mn(2+)</name>
        <dbReference type="ChEBI" id="CHEBI:29035"/>
    </cofactor>
</comment>
<feature type="transmembrane region" description="Helical" evidence="18">
    <location>
        <begin position="168"/>
        <end position="187"/>
    </location>
</feature>
<feature type="transmembrane region" description="Helical" evidence="18">
    <location>
        <begin position="301"/>
        <end position="321"/>
    </location>
</feature>
<dbReference type="GO" id="GO:0012505">
    <property type="term" value="C:endomembrane system"/>
    <property type="evidence" value="ECO:0007669"/>
    <property type="project" value="UniProtKB-SubCell"/>
</dbReference>
<dbReference type="EC" id="2.4.99.21" evidence="6"/>
<reference evidence="20 21" key="1">
    <citation type="journal article" name="Nat. Commun.">
        <title>Undinarchaeota illuminate DPANN phylogeny and the impact of gene transfer on archaeal evolution.</title>
        <authorList>
            <person name="Dombrowski N."/>
            <person name="Williams T.A."/>
            <person name="Sun J."/>
            <person name="Woodcroft B.J."/>
            <person name="Lee J.H."/>
            <person name="Minh B.Q."/>
            <person name="Rinke C."/>
            <person name="Spang A."/>
        </authorList>
    </citation>
    <scope>NUCLEOTIDE SEQUENCE [LARGE SCALE GENOMIC DNA]</scope>
    <source>
        <strain evidence="20">MAG_bin1129</strain>
    </source>
</reference>
<keyword evidence="7" id="KW-0328">Glycosyltransferase</keyword>
<comment type="caution">
    <text evidence="20">The sequence shown here is derived from an EMBL/GenBank/DDBJ whole genome shotgun (WGS) entry which is preliminary data.</text>
</comment>
<dbReference type="PANTHER" id="PTHR13872">
    <property type="entry name" value="DOLICHYL-DIPHOSPHOOLIGOSACCHARIDE--PROTEIN GLYCOSYLTRANSFERASE SUBUNIT"/>
    <property type="match status" value="1"/>
</dbReference>